<evidence type="ECO:0000256" key="6">
    <source>
        <dbReference type="SAM" id="Phobius"/>
    </source>
</evidence>
<keyword evidence="5 6" id="KW-0472">Membrane</keyword>
<feature type="domain" description="Major facilitator superfamily (MFS) profile" evidence="7">
    <location>
        <begin position="36"/>
        <end position="449"/>
    </location>
</feature>
<dbReference type="GO" id="GO:0016020">
    <property type="term" value="C:membrane"/>
    <property type="evidence" value="ECO:0007669"/>
    <property type="project" value="UniProtKB-SubCell"/>
</dbReference>
<feature type="transmembrane region" description="Helical" evidence="6">
    <location>
        <begin position="195"/>
        <end position="217"/>
    </location>
</feature>
<dbReference type="FunFam" id="1.20.1250.20:FF:000013">
    <property type="entry name" value="MFS general substrate transporter"/>
    <property type="match status" value="1"/>
</dbReference>
<feature type="transmembrane region" description="Helical" evidence="6">
    <location>
        <begin position="421"/>
        <end position="441"/>
    </location>
</feature>
<comment type="caution">
    <text evidence="8">The sequence shown here is derived from an EMBL/GenBank/DDBJ whole genome shotgun (WGS) entry which is preliminary data.</text>
</comment>
<evidence type="ECO:0000256" key="3">
    <source>
        <dbReference type="ARBA" id="ARBA00022692"/>
    </source>
</evidence>
<accession>A0AAD4BXY5</accession>
<reference evidence="8" key="1">
    <citation type="submission" date="2019-10" db="EMBL/GenBank/DDBJ databases">
        <authorList>
            <consortium name="DOE Joint Genome Institute"/>
            <person name="Kuo A."/>
            <person name="Miyauchi S."/>
            <person name="Kiss E."/>
            <person name="Drula E."/>
            <person name="Kohler A."/>
            <person name="Sanchez-Garcia M."/>
            <person name="Andreopoulos B."/>
            <person name="Barry K.W."/>
            <person name="Bonito G."/>
            <person name="Buee M."/>
            <person name="Carver A."/>
            <person name="Chen C."/>
            <person name="Cichocki N."/>
            <person name="Clum A."/>
            <person name="Culley D."/>
            <person name="Crous P.W."/>
            <person name="Fauchery L."/>
            <person name="Girlanda M."/>
            <person name="Hayes R."/>
            <person name="Keri Z."/>
            <person name="LaButti K."/>
            <person name="Lipzen A."/>
            <person name="Lombard V."/>
            <person name="Magnuson J."/>
            <person name="Maillard F."/>
            <person name="Morin E."/>
            <person name="Murat C."/>
            <person name="Nolan M."/>
            <person name="Ohm R."/>
            <person name="Pangilinan J."/>
            <person name="Pereira M."/>
            <person name="Perotto S."/>
            <person name="Peter M."/>
            <person name="Riley R."/>
            <person name="Sitrit Y."/>
            <person name="Stielow B."/>
            <person name="Szollosi G."/>
            <person name="Zifcakova L."/>
            <person name="Stursova M."/>
            <person name="Spatafora J.W."/>
            <person name="Tedersoo L."/>
            <person name="Vaario L.-M."/>
            <person name="Yamada A."/>
            <person name="Yan M."/>
            <person name="Wang P."/>
            <person name="Xu J."/>
            <person name="Bruns T."/>
            <person name="Baldrian P."/>
            <person name="Vilgalys R."/>
            <person name="Henrissat B."/>
            <person name="Grigoriev I.V."/>
            <person name="Hibbett D."/>
            <person name="Nagy L.G."/>
            <person name="Martin F.M."/>
        </authorList>
    </citation>
    <scope>NUCLEOTIDE SEQUENCE</scope>
    <source>
        <strain evidence="8">BED1</strain>
    </source>
</reference>
<dbReference type="FunFam" id="1.20.1250.20:FF:000034">
    <property type="entry name" value="MFS general substrate transporter"/>
    <property type="match status" value="1"/>
</dbReference>
<sequence>MAIPDTEKSSQVPETINLKDDSPYNQRLRRKVDRRLLPILTLLFLLSFLDRTNIGNAKIDGLTTDLGVSPSGYNIALALFFVGYVLFEIPSNLILKRFDPQVWLPSLTLVWGIVSIAQGFVTNQAGLFGIRFLLGMTEAGLFPGVIYVFSVYYLRRERSLRVAVFFGGAALAGAFGGIFAYTISLMNGIGGRKGWQWIFILEGILTVAVSLVAYFVVPTWSYKAKFLTEEERCHLIEKLQADSDAGTDQSFQWSSVRSAFEDHLVWAYSFLFHGFSFVQYSFSFFLPTIIADLGFETWQAQLLTVPPNAVAAFSVWGTVWVSSRVNMRAPFIIVAGVVAIIGYIILITSATSEEQYLGVHLVAAGVYTGNSLLLSWPGENVSGQTKRAVAVAMQIMIGDIGAIAGSLVYRPSLSAHIYRKPNLIAIGYVLFAILMAAYLWVMMARENKRRDAILANAKEDDLLETEEERLRLGDRSIYYRYQL</sequence>
<dbReference type="AlphaFoldDB" id="A0AAD4BXY5"/>
<keyword evidence="3 6" id="KW-0812">Transmembrane</keyword>
<keyword evidence="4 6" id="KW-1133">Transmembrane helix</keyword>
<evidence type="ECO:0000256" key="1">
    <source>
        <dbReference type="ARBA" id="ARBA00004141"/>
    </source>
</evidence>
<feature type="transmembrane region" description="Helical" evidence="6">
    <location>
        <begin position="388"/>
        <end position="409"/>
    </location>
</feature>
<proteinExistence type="predicted"/>
<dbReference type="PROSITE" id="PS50850">
    <property type="entry name" value="MFS"/>
    <property type="match status" value="1"/>
</dbReference>
<reference evidence="8" key="2">
    <citation type="journal article" date="2020" name="Nat. Commun.">
        <title>Large-scale genome sequencing of mycorrhizal fungi provides insights into the early evolution of symbiotic traits.</title>
        <authorList>
            <person name="Miyauchi S."/>
            <person name="Kiss E."/>
            <person name="Kuo A."/>
            <person name="Drula E."/>
            <person name="Kohler A."/>
            <person name="Sanchez-Garcia M."/>
            <person name="Morin E."/>
            <person name="Andreopoulos B."/>
            <person name="Barry K.W."/>
            <person name="Bonito G."/>
            <person name="Buee M."/>
            <person name="Carver A."/>
            <person name="Chen C."/>
            <person name="Cichocki N."/>
            <person name="Clum A."/>
            <person name="Culley D."/>
            <person name="Crous P.W."/>
            <person name="Fauchery L."/>
            <person name="Girlanda M."/>
            <person name="Hayes R.D."/>
            <person name="Keri Z."/>
            <person name="LaButti K."/>
            <person name="Lipzen A."/>
            <person name="Lombard V."/>
            <person name="Magnuson J."/>
            <person name="Maillard F."/>
            <person name="Murat C."/>
            <person name="Nolan M."/>
            <person name="Ohm R.A."/>
            <person name="Pangilinan J."/>
            <person name="Pereira M.F."/>
            <person name="Perotto S."/>
            <person name="Peter M."/>
            <person name="Pfister S."/>
            <person name="Riley R."/>
            <person name="Sitrit Y."/>
            <person name="Stielow J.B."/>
            <person name="Szollosi G."/>
            <person name="Zifcakova L."/>
            <person name="Stursova M."/>
            <person name="Spatafora J.W."/>
            <person name="Tedersoo L."/>
            <person name="Vaario L.M."/>
            <person name="Yamada A."/>
            <person name="Yan M."/>
            <person name="Wang P."/>
            <person name="Xu J."/>
            <person name="Bruns T."/>
            <person name="Baldrian P."/>
            <person name="Vilgalys R."/>
            <person name="Dunand C."/>
            <person name="Henrissat B."/>
            <person name="Grigoriev I.V."/>
            <person name="Hibbett D."/>
            <person name="Nagy L.G."/>
            <person name="Martin F.M."/>
        </authorList>
    </citation>
    <scope>NUCLEOTIDE SEQUENCE</scope>
    <source>
        <strain evidence="8">BED1</strain>
    </source>
</reference>
<dbReference type="SUPFAM" id="SSF103473">
    <property type="entry name" value="MFS general substrate transporter"/>
    <property type="match status" value="1"/>
</dbReference>
<dbReference type="EMBL" id="WHUW01000008">
    <property type="protein sequence ID" value="KAF8443061.1"/>
    <property type="molecule type" value="Genomic_DNA"/>
</dbReference>
<feature type="transmembrane region" description="Helical" evidence="6">
    <location>
        <begin position="102"/>
        <end position="121"/>
    </location>
</feature>
<dbReference type="InterPro" id="IPR011701">
    <property type="entry name" value="MFS"/>
</dbReference>
<name>A0AAD4BXY5_BOLED</name>
<keyword evidence="2" id="KW-0813">Transport</keyword>
<feature type="transmembrane region" description="Helical" evidence="6">
    <location>
        <begin position="127"/>
        <end position="150"/>
    </location>
</feature>
<protein>
    <submittedName>
        <fullName evidence="8">Major facilitator superfamily domain-containing protein</fullName>
    </submittedName>
</protein>
<feature type="transmembrane region" description="Helical" evidence="6">
    <location>
        <begin position="74"/>
        <end position="95"/>
    </location>
</feature>
<feature type="transmembrane region" description="Helical" evidence="6">
    <location>
        <begin position="36"/>
        <end position="54"/>
    </location>
</feature>
<organism evidence="8 9">
    <name type="scientific">Boletus edulis BED1</name>
    <dbReference type="NCBI Taxonomy" id="1328754"/>
    <lineage>
        <taxon>Eukaryota</taxon>
        <taxon>Fungi</taxon>
        <taxon>Dikarya</taxon>
        <taxon>Basidiomycota</taxon>
        <taxon>Agaricomycotina</taxon>
        <taxon>Agaricomycetes</taxon>
        <taxon>Agaricomycetidae</taxon>
        <taxon>Boletales</taxon>
        <taxon>Boletineae</taxon>
        <taxon>Boletaceae</taxon>
        <taxon>Boletoideae</taxon>
        <taxon>Boletus</taxon>
    </lineage>
</organism>
<evidence type="ECO:0000256" key="5">
    <source>
        <dbReference type="ARBA" id="ARBA00023136"/>
    </source>
</evidence>
<feature type="transmembrane region" description="Helical" evidence="6">
    <location>
        <begin position="265"/>
        <end position="286"/>
    </location>
</feature>
<evidence type="ECO:0000256" key="2">
    <source>
        <dbReference type="ARBA" id="ARBA00022448"/>
    </source>
</evidence>
<comment type="subcellular location">
    <subcellularLocation>
        <location evidence="1">Membrane</location>
        <topology evidence="1">Multi-pass membrane protein</topology>
    </subcellularLocation>
</comment>
<dbReference type="Pfam" id="PF07690">
    <property type="entry name" value="MFS_1"/>
    <property type="match status" value="1"/>
</dbReference>
<dbReference type="InterPro" id="IPR036259">
    <property type="entry name" value="MFS_trans_sf"/>
</dbReference>
<dbReference type="InterPro" id="IPR020846">
    <property type="entry name" value="MFS_dom"/>
</dbReference>
<dbReference type="Gene3D" id="1.20.1250.20">
    <property type="entry name" value="MFS general substrate transporter like domains"/>
    <property type="match status" value="2"/>
</dbReference>
<gene>
    <name evidence="8" type="ORF">L210DRAFT_852965</name>
</gene>
<evidence type="ECO:0000313" key="9">
    <source>
        <dbReference type="Proteomes" id="UP001194468"/>
    </source>
</evidence>
<feature type="transmembrane region" description="Helical" evidence="6">
    <location>
        <begin position="162"/>
        <end position="183"/>
    </location>
</feature>
<evidence type="ECO:0000259" key="7">
    <source>
        <dbReference type="PROSITE" id="PS50850"/>
    </source>
</evidence>
<dbReference type="PANTHER" id="PTHR43791">
    <property type="entry name" value="PERMEASE-RELATED"/>
    <property type="match status" value="1"/>
</dbReference>
<dbReference type="PANTHER" id="PTHR43791:SF22">
    <property type="entry name" value="TRANSPORTER, PUTATIVE (AFU_ORTHOLOGUE AFUA_6G11320)-RELATED"/>
    <property type="match status" value="1"/>
</dbReference>
<dbReference type="GO" id="GO:0022857">
    <property type="term" value="F:transmembrane transporter activity"/>
    <property type="evidence" value="ECO:0007669"/>
    <property type="project" value="InterPro"/>
</dbReference>
<dbReference type="Proteomes" id="UP001194468">
    <property type="component" value="Unassembled WGS sequence"/>
</dbReference>
<feature type="transmembrane region" description="Helical" evidence="6">
    <location>
        <begin position="298"/>
        <end position="319"/>
    </location>
</feature>
<evidence type="ECO:0000313" key="8">
    <source>
        <dbReference type="EMBL" id="KAF8443061.1"/>
    </source>
</evidence>
<evidence type="ECO:0000256" key="4">
    <source>
        <dbReference type="ARBA" id="ARBA00022989"/>
    </source>
</evidence>
<keyword evidence="9" id="KW-1185">Reference proteome</keyword>
<feature type="transmembrane region" description="Helical" evidence="6">
    <location>
        <begin position="356"/>
        <end position="376"/>
    </location>
</feature>
<feature type="transmembrane region" description="Helical" evidence="6">
    <location>
        <begin position="331"/>
        <end position="350"/>
    </location>
</feature>